<keyword evidence="2" id="KW-1133">Transmembrane helix</keyword>
<dbReference type="AlphaFoldDB" id="A0A010QSK7"/>
<dbReference type="SUPFAM" id="SSF53474">
    <property type="entry name" value="alpha/beta-Hydrolases"/>
    <property type="match status" value="1"/>
</dbReference>
<reference evidence="4 5" key="1">
    <citation type="submission" date="2014-02" db="EMBL/GenBank/DDBJ databases">
        <title>The genome sequence of Colletotrichum fioriniae PJ7.</title>
        <authorList>
            <person name="Baroncelli R."/>
            <person name="Thon M.R."/>
        </authorList>
    </citation>
    <scope>NUCLEOTIDE SEQUENCE [LARGE SCALE GENOMIC DNA]</scope>
    <source>
        <strain evidence="4 5">PJ7</strain>
    </source>
</reference>
<evidence type="ECO:0000259" key="3">
    <source>
        <dbReference type="Pfam" id="PF07859"/>
    </source>
</evidence>
<dbReference type="HOGENOM" id="CLU_042179_2_1_1"/>
<dbReference type="PANTHER" id="PTHR48081">
    <property type="entry name" value="AB HYDROLASE SUPERFAMILY PROTEIN C4A8.06C"/>
    <property type="match status" value="1"/>
</dbReference>
<dbReference type="InterPro" id="IPR050300">
    <property type="entry name" value="GDXG_lipolytic_enzyme"/>
</dbReference>
<sequence>MAQAQPGLRPLEKLGLVFHVLWAFPTFFSIVALGLPHAIRRGIPLRFWLLAATYRIVLGCFQPREIQFLATPTLQVYSAWLAKQEAKEFKNANAAALGRLHQDVEPLGAGADTNHVAAGGGSGSIMWLGNRKKASKFVLFFHGGGYVAPLAPGHLTWCWECYVNGKPGDTNGDEVAVAVLQYTLCPGATYPTQLQQAVAAVNHLLRSGITPENLIIGGDSAGGNLTAQVLCHLLRPHPDVEPVRLSGPLAGTFLVSPFLSLRTDAVSFRNNHRVDMLSAAIVAKGGDYLFADDHTAKQATNPHEPLALDGDMEWFGEIHTISKSVYVTAGAQEVFCDDARIFAEAVRRRNPGLDVQLEVAATEVHDGILIESECEVIGDASLKMRSWASKCLS</sequence>
<keyword evidence="1 4" id="KW-0378">Hydrolase</keyword>
<dbReference type="KEGG" id="cfj:CFIO01_01368"/>
<dbReference type="Proteomes" id="UP000020467">
    <property type="component" value="Unassembled WGS sequence"/>
</dbReference>
<dbReference type="PANTHER" id="PTHR48081:SF31">
    <property type="entry name" value="STERYL ACETYL HYDROLASE MUG81-RELATED"/>
    <property type="match status" value="1"/>
</dbReference>
<dbReference type="Gene3D" id="3.40.50.1820">
    <property type="entry name" value="alpha/beta hydrolase"/>
    <property type="match status" value="1"/>
</dbReference>
<dbReference type="InterPro" id="IPR013094">
    <property type="entry name" value="AB_hydrolase_3"/>
</dbReference>
<keyword evidence="2" id="KW-0812">Transmembrane</keyword>
<feature type="transmembrane region" description="Helical" evidence="2">
    <location>
        <begin position="16"/>
        <end position="35"/>
    </location>
</feature>
<dbReference type="eggNOG" id="KOG1515">
    <property type="taxonomic scope" value="Eukaryota"/>
</dbReference>
<evidence type="ECO:0000256" key="1">
    <source>
        <dbReference type="ARBA" id="ARBA00022801"/>
    </source>
</evidence>
<evidence type="ECO:0000313" key="5">
    <source>
        <dbReference type="Proteomes" id="UP000020467"/>
    </source>
</evidence>
<keyword evidence="2" id="KW-0472">Membrane</keyword>
<evidence type="ECO:0000256" key="2">
    <source>
        <dbReference type="SAM" id="Phobius"/>
    </source>
</evidence>
<dbReference type="GO" id="GO:0016787">
    <property type="term" value="F:hydrolase activity"/>
    <property type="evidence" value="ECO:0007669"/>
    <property type="project" value="UniProtKB-KW"/>
</dbReference>
<accession>A0A010QSK7</accession>
<proteinExistence type="predicted"/>
<evidence type="ECO:0000313" key="4">
    <source>
        <dbReference type="EMBL" id="EXF83142.1"/>
    </source>
</evidence>
<dbReference type="OrthoDB" id="2152029at2759"/>
<name>A0A010QSK7_9PEZI</name>
<protein>
    <submittedName>
        <fullName evidence="4">Alpha/beta hydrolase fold protein</fullName>
    </submittedName>
</protein>
<dbReference type="Pfam" id="PF07859">
    <property type="entry name" value="Abhydrolase_3"/>
    <property type="match status" value="1"/>
</dbReference>
<feature type="domain" description="Alpha/beta hydrolase fold-3" evidence="3">
    <location>
        <begin position="138"/>
        <end position="366"/>
    </location>
</feature>
<dbReference type="InterPro" id="IPR029058">
    <property type="entry name" value="AB_hydrolase_fold"/>
</dbReference>
<comment type="caution">
    <text evidence="4">The sequence shown here is derived from an EMBL/GenBank/DDBJ whole genome shotgun (WGS) entry which is preliminary data.</text>
</comment>
<organism evidence="4 5">
    <name type="scientific">Colletotrichum fioriniae PJ7</name>
    <dbReference type="NCBI Taxonomy" id="1445577"/>
    <lineage>
        <taxon>Eukaryota</taxon>
        <taxon>Fungi</taxon>
        <taxon>Dikarya</taxon>
        <taxon>Ascomycota</taxon>
        <taxon>Pezizomycotina</taxon>
        <taxon>Sordariomycetes</taxon>
        <taxon>Hypocreomycetidae</taxon>
        <taxon>Glomerellales</taxon>
        <taxon>Glomerellaceae</taxon>
        <taxon>Colletotrichum</taxon>
        <taxon>Colletotrichum acutatum species complex</taxon>
    </lineage>
</organism>
<dbReference type="EMBL" id="JARH01000261">
    <property type="protein sequence ID" value="EXF83142.1"/>
    <property type="molecule type" value="Genomic_DNA"/>
</dbReference>
<keyword evidence="5" id="KW-1185">Reference proteome</keyword>
<gene>
    <name evidence="4" type="ORF">CFIO01_01368</name>
</gene>